<evidence type="ECO:0000313" key="3">
    <source>
        <dbReference type="Proteomes" id="UP000281553"/>
    </source>
</evidence>
<reference evidence="2 3" key="1">
    <citation type="submission" date="2018-11" db="EMBL/GenBank/DDBJ databases">
        <authorList>
            <consortium name="Pathogen Informatics"/>
        </authorList>
    </citation>
    <scope>NUCLEOTIDE SEQUENCE [LARGE SCALE GENOMIC DNA]</scope>
</reference>
<name>A0A3P7PUI8_DIBLA</name>
<accession>A0A3P7PUI8</accession>
<dbReference type="Proteomes" id="UP000281553">
    <property type="component" value="Unassembled WGS sequence"/>
</dbReference>
<dbReference type="AlphaFoldDB" id="A0A3P7PUI8"/>
<dbReference type="EMBL" id="UYRU01071963">
    <property type="protein sequence ID" value="VDN21666.1"/>
    <property type="molecule type" value="Genomic_DNA"/>
</dbReference>
<gene>
    <name evidence="2" type="ORF">DILT_LOCUS13881</name>
</gene>
<evidence type="ECO:0000313" key="2">
    <source>
        <dbReference type="EMBL" id="VDN21666.1"/>
    </source>
</evidence>
<proteinExistence type="predicted"/>
<keyword evidence="1" id="KW-0175">Coiled coil</keyword>
<evidence type="ECO:0000256" key="1">
    <source>
        <dbReference type="SAM" id="Coils"/>
    </source>
</evidence>
<sequence>MIRVILQDCHLRLRKYRQRIDEEKEKCFEFMNENGTKLLQQRVAERARDHKAKREVAQVTDETKYLIRQQVSSLLMARRPPDAFSKVNLKALKEFRADIDLVIVPTDTGAVHCRIVLAVETFLLLLREKNNETENRLGYAQIL</sequence>
<organism evidence="2 3">
    <name type="scientific">Dibothriocephalus latus</name>
    <name type="common">Fish tapeworm</name>
    <name type="synonym">Diphyllobothrium latum</name>
    <dbReference type="NCBI Taxonomy" id="60516"/>
    <lineage>
        <taxon>Eukaryota</taxon>
        <taxon>Metazoa</taxon>
        <taxon>Spiralia</taxon>
        <taxon>Lophotrochozoa</taxon>
        <taxon>Platyhelminthes</taxon>
        <taxon>Cestoda</taxon>
        <taxon>Eucestoda</taxon>
        <taxon>Diphyllobothriidea</taxon>
        <taxon>Diphyllobothriidae</taxon>
        <taxon>Dibothriocephalus</taxon>
    </lineage>
</organism>
<feature type="coiled-coil region" evidence="1">
    <location>
        <begin position="6"/>
        <end position="33"/>
    </location>
</feature>
<keyword evidence="3" id="KW-1185">Reference proteome</keyword>
<protein>
    <submittedName>
        <fullName evidence="2">Uncharacterized protein</fullName>
    </submittedName>
</protein>